<protein>
    <submittedName>
        <fullName evidence="1">Uncharacterized protein</fullName>
    </submittedName>
</protein>
<evidence type="ECO:0000313" key="2">
    <source>
        <dbReference type="Proteomes" id="UP000026249"/>
    </source>
</evidence>
<dbReference type="EMBL" id="JFKE01000001">
    <property type="protein sequence ID" value="KAJ57552.1"/>
    <property type="molecule type" value="Genomic_DNA"/>
</dbReference>
<dbReference type="STRING" id="1454373.ACMU_03335"/>
<dbReference type="RefSeq" id="WP_035255933.1">
    <property type="nucleotide sequence ID" value="NZ_JFKE01000001.1"/>
</dbReference>
<proteinExistence type="predicted"/>
<reference evidence="1 2" key="1">
    <citation type="submission" date="2014-03" db="EMBL/GenBank/DDBJ databases">
        <title>Draft Genome Sequence of Actibacterium mucosum KCTC 23349, a Marine Alphaproteobacterium with Complex Ionic Requirements Isolated from Mediterranean Seawater at Malvarrosa Beach, Valencia, Spain.</title>
        <authorList>
            <person name="Arahal D.R."/>
            <person name="Shao Z."/>
            <person name="Lai Q."/>
            <person name="Pujalte M.J."/>
        </authorList>
    </citation>
    <scope>NUCLEOTIDE SEQUENCE [LARGE SCALE GENOMIC DNA]</scope>
    <source>
        <strain evidence="1 2">KCTC 23349</strain>
    </source>
</reference>
<keyword evidence="2" id="KW-1185">Reference proteome</keyword>
<dbReference type="OrthoDB" id="7726458at2"/>
<dbReference type="Proteomes" id="UP000026249">
    <property type="component" value="Unassembled WGS sequence"/>
</dbReference>
<accession>A0A037ZRR7</accession>
<sequence length="68" mass="7769">MEIINARVRHARRAPEFDMVEAIIRLKVRDTLRPMPYDMDVLSFAPVALARKPGAMRQYLIEAATSQA</sequence>
<organism evidence="1 2">
    <name type="scientific">Actibacterium mucosum KCTC 23349</name>
    <dbReference type="NCBI Taxonomy" id="1454373"/>
    <lineage>
        <taxon>Bacteria</taxon>
        <taxon>Pseudomonadati</taxon>
        <taxon>Pseudomonadota</taxon>
        <taxon>Alphaproteobacteria</taxon>
        <taxon>Rhodobacterales</taxon>
        <taxon>Roseobacteraceae</taxon>
        <taxon>Actibacterium</taxon>
    </lineage>
</organism>
<dbReference type="AlphaFoldDB" id="A0A037ZRR7"/>
<evidence type="ECO:0000313" key="1">
    <source>
        <dbReference type="EMBL" id="KAJ57552.1"/>
    </source>
</evidence>
<gene>
    <name evidence="1" type="ORF">ACMU_03335</name>
</gene>
<name>A0A037ZRR7_9RHOB</name>
<comment type="caution">
    <text evidence="1">The sequence shown here is derived from an EMBL/GenBank/DDBJ whole genome shotgun (WGS) entry which is preliminary data.</text>
</comment>